<evidence type="ECO:0000313" key="2">
    <source>
        <dbReference type="EMBL" id="CAB4017850.1"/>
    </source>
</evidence>
<name>A0A7D9ETB4_PARCT</name>
<evidence type="ECO:0000313" key="3">
    <source>
        <dbReference type="Proteomes" id="UP001152795"/>
    </source>
</evidence>
<feature type="region of interest" description="Disordered" evidence="1">
    <location>
        <begin position="1"/>
        <end position="23"/>
    </location>
</feature>
<sequence>MQNETEEERTNRKQDQETETVDERARILEILRAVFYTASANENDQESHEQLSMSVDTTVDISVPEADEDSESVHEAEGQSFHLDQEHLEHRQCTMCKETWPTRQNLASEVYLCYRCKKDKKSPKKFSAENDMDPGIVPEQLSGLTQVEEMLISRVCPIMRVYRKHGGQRGYKGRVLNLPQDIQSFLKRLPSRVADLPVLIVRRHGTEDTHRDFTVRRHKVVEAVLWLKTNNLFFKDIEIDRDVIQSLPENGIPDELRYVIDENELSVHVENEGPPQDPVMSANASLEELVL</sequence>
<accession>A0A7D9ETB4</accession>
<keyword evidence="3" id="KW-1185">Reference proteome</keyword>
<reference evidence="2" key="1">
    <citation type="submission" date="2020-04" db="EMBL/GenBank/DDBJ databases">
        <authorList>
            <person name="Alioto T."/>
            <person name="Alioto T."/>
            <person name="Gomez Garrido J."/>
        </authorList>
    </citation>
    <scope>NUCLEOTIDE SEQUENCE</scope>
    <source>
        <strain evidence="2">A484AB</strain>
    </source>
</reference>
<proteinExistence type="predicted"/>
<dbReference type="Proteomes" id="UP001152795">
    <property type="component" value="Unassembled WGS sequence"/>
</dbReference>
<evidence type="ECO:0000256" key="1">
    <source>
        <dbReference type="SAM" id="MobiDB-lite"/>
    </source>
</evidence>
<comment type="caution">
    <text evidence="2">The sequence shown here is derived from an EMBL/GenBank/DDBJ whole genome shotgun (WGS) entry which is preliminary data.</text>
</comment>
<protein>
    <submittedName>
        <fullName evidence="2">Uncharacterized protein</fullName>
    </submittedName>
</protein>
<dbReference type="EMBL" id="CACRXK020009733">
    <property type="protein sequence ID" value="CAB4017850.1"/>
    <property type="molecule type" value="Genomic_DNA"/>
</dbReference>
<dbReference type="InterPro" id="IPR046700">
    <property type="entry name" value="DUF6570"/>
</dbReference>
<organism evidence="2 3">
    <name type="scientific">Paramuricea clavata</name>
    <name type="common">Red gorgonian</name>
    <name type="synonym">Violescent sea-whip</name>
    <dbReference type="NCBI Taxonomy" id="317549"/>
    <lineage>
        <taxon>Eukaryota</taxon>
        <taxon>Metazoa</taxon>
        <taxon>Cnidaria</taxon>
        <taxon>Anthozoa</taxon>
        <taxon>Octocorallia</taxon>
        <taxon>Malacalcyonacea</taxon>
        <taxon>Plexauridae</taxon>
        <taxon>Paramuricea</taxon>
    </lineage>
</organism>
<dbReference type="OrthoDB" id="8196283at2759"/>
<gene>
    <name evidence="2" type="ORF">PACLA_8A005435</name>
</gene>
<feature type="compositionally biased region" description="Basic and acidic residues" evidence="1">
    <location>
        <begin position="8"/>
        <end position="23"/>
    </location>
</feature>
<dbReference type="AlphaFoldDB" id="A0A7D9ETB4"/>
<dbReference type="Pfam" id="PF20209">
    <property type="entry name" value="DUF6570"/>
    <property type="match status" value="1"/>
</dbReference>